<organism evidence="1 2">
    <name type="scientific">Chitinivorax tropicus</name>
    <dbReference type="NCBI Taxonomy" id="714531"/>
    <lineage>
        <taxon>Bacteria</taxon>
        <taxon>Pseudomonadati</taxon>
        <taxon>Pseudomonadota</taxon>
        <taxon>Betaproteobacteria</taxon>
        <taxon>Chitinivorax</taxon>
    </lineage>
</organism>
<reference evidence="1 2" key="1">
    <citation type="submission" date="2020-08" db="EMBL/GenBank/DDBJ databases">
        <title>Genomic Encyclopedia of Type Strains, Phase IV (KMG-IV): sequencing the most valuable type-strain genomes for metagenomic binning, comparative biology and taxonomic classification.</title>
        <authorList>
            <person name="Goeker M."/>
        </authorList>
    </citation>
    <scope>NUCLEOTIDE SEQUENCE [LARGE SCALE GENOMIC DNA]</scope>
    <source>
        <strain evidence="1 2">DSM 27165</strain>
    </source>
</reference>
<gene>
    <name evidence="1" type="ORF">HNQ59_003724</name>
</gene>
<protein>
    <submittedName>
        <fullName evidence="1">Uncharacterized protein</fullName>
    </submittedName>
</protein>
<evidence type="ECO:0000313" key="1">
    <source>
        <dbReference type="EMBL" id="MBB5020405.1"/>
    </source>
</evidence>
<comment type="caution">
    <text evidence="1">The sequence shown here is derived from an EMBL/GenBank/DDBJ whole genome shotgun (WGS) entry which is preliminary data.</text>
</comment>
<keyword evidence="2" id="KW-1185">Reference proteome</keyword>
<proteinExistence type="predicted"/>
<accession>A0A840MSL2</accession>
<name>A0A840MSL2_9PROT</name>
<sequence length="37" mass="3850">AFHSGGVGITFGKQRAMDNSQIQSSQLQASTGQLTVV</sequence>
<dbReference type="AlphaFoldDB" id="A0A840MSL2"/>
<feature type="non-terminal residue" evidence="1">
    <location>
        <position position="1"/>
    </location>
</feature>
<dbReference type="EMBL" id="JACHHY010000034">
    <property type="protein sequence ID" value="MBB5020405.1"/>
    <property type="molecule type" value="Genomic_DNA"/>
</dbReference>
<evidence type="ECO:0000313" key="2">
    <source>
        <dbReference type="Proteomes" id="UP000575898"/>
    </source>
</evidence>
<dbReference type="Proteomes" id="UP000575898">
    <property type="component" value="Unassembled WGS sequence"/>
</dbReference>